<dbReference type="InterPro" id="IPR016130">
    <property type="entry name" value="Tyr_Pase_AS"/>
</dbReference>
<dbReference type="InterPro" id="IPR000073">
    <property type="entry name" value="AB_hydrolase_1"/>
</dbReference>
<dbReference type="InterPro" id="IPR029021">
    <property type="entry name" value="Prot-tyrosine_phosphatase-like"/>
</dbReference>
<name>A0A2V1DMK6_9PLEO</name>
<dbReference type="SMART" id="SM00404">
    <property type="entry name" value="PTPc_motif"/>
    <property type="match status" value="1"/>
</dbReference>
<dbReference type="STRING" id="97972.A0A2V1DMK6"/>
<dbReference type="FunFam" id="3.90.190.10:FF:000090">
    <property type="entry name" value="Dual specificity phosphatase catalytic domain protein"/>
    <property type="match status" value="1"/>
</dbReference>
<dbReference type="OrthoDB" id="428974at2759"/>
<protein>
    <recommendedName>
        <fullName evidence="4">Tyrosine specific protein phosphatases domain-containing protein</fullName>
    </recommendedName>
</protein>
<feature type="region of interest" description="Disordered" evidence="3">
    <location>
        <begin position="426"/>
        <end position="512"/>
    </location>
</feature>
<evidence type="ECO:0000313" key="6">
    <source>
        <dbReference type="Proteomes" id="UP000244855"/>
    </source>
</evidence>
<reference evidence="5 6" key="1">
    <citation type="journal article" date="2018" name="Sci. Rep.">
        <title>Comparative genomics provides insights into the lifestyle and reveals functional heterogeneity of dark septate endophytic fungi.</title>
        <authorList>
            <person name="Knapp D.G."/>
            <person name="Nemeth J.B."/>
            <person name="Barry K."/>
            <person name="Hainaut M."/>
            <person name="Henrissat B."/>
            <person name="Johnson J."/>
            <person name="Kuo A."/>
            <person name="Lim J.H.P."/>
            <person name="Lipzen A."/>
            <person name="Nolan M."/>
            <person name="Ohm R.A."/>
            <person name="Tamas L."/>
            <person name="Grigoriev I.V."/>
            <person name="Spatafora J.W."/>
            <person name="Nagy L.G."/>
            <person name="Kovacs G.M."/>
        </authorList>
    </citation>
    <scope>NUCLEOTIDE SEQUENCE [LARGE SCALE GENOMIC DNA]</scope>
    <source>
        <strain evidence="5 6">DSE2036</strain>
    </source>
</reference>
<dbReference type="SUPFAM" id="SSF53474">
    <property type="entry name" value="alpha/beta-Hydrolases"/>
    <property type="match status" value="1"/>
</dbReference>
<dbReference type="SMART" id="SM00195">
    <property type="entry name" value="DSPc"/>
    <property type="match status" value="1"/>
</dbReference>
<dbReference type="AlphaFoldDB" id="A0A2V1DMK6"/>
<dbReference type="InterPro" id="IPR020422">
    <property type="entry name" value="TYR_PHOSPHATASE_DUAL_dom"/>
</dbReference>
<dbReference type="Proteomes" id="UP000244855">
    <property type="component" value="Unassembled WGS sequence"/>
</dbReference>
<dbReference type="GO" id="GO:0004721">
    <property type="term" value="F:phosphoprotein phosphatase activity"/>
    <property type="evidence" value="ECO:0007669"/>
    <property type="project" value="UniProtKB-KW"/>
</dbReference>
<dbReference type="Gene3D" id="3.90.190.10">
    <property type="entry name" value="Protein tyrosine phosphatase superfamily"/>
    <property type="match status" value="1"/>
</dbReference>
<feature type="compositionally biased region" description="Low complexity" evidence="3">
    <location>
        <begin position="684"/>
        <end position="693"/>
    </location>
</feature>
<dbReference type="Pfam" id="PF12697">
    <property type="entry name" value="Abhydrolase_6"/>
    <property type="match status" value="1"/>
</dbReference>
<dbReference type="PROSITE" id="PS00383">
    <property type="entry name" value="TYR_PHOSPHATASE_1"/>
    <property type="match status" value="1"/>
</dbReference>
<evidence type="ECO:0000256" key="2">
    <source>
        <dbReference type="ARBA" id="ARBA00022912"/>
    </source>
</evidence>
<dbReference type="InterPro" id="IPR000387">
    <property type="entry name" value="Tyr_Pase_dom"/>
</dbReference>
<dbReference type="PANTHER" id="PTHR10367">
    <property type="entry name" value="MRNA-CAPPING ENZYME"/>
    <property type="match status" value="1"/>
</dbReference>
<dbReference type="CDD" id="cd14502">
    <property type="entry name" value="RNA_5'-triphosphatase"/>
    <property type="match status" value="1"/>
</dbReference>
<dbReference type="PANTHER" id="PTHR10367:SF25">
    <property type="entry name" value="DUAL SPECIFICITY PHOSPHATASE CATALYTIC DOMAIN PROTEIN (AFU_ORTHOLOGUE AFUA_1G03540)"/>
    <property type="match status" value="1"/>
</dbReference>
<dbReference type="Pfam" id="PF00782">
    <property type="entry name" value="DSPc"/>
    <property type="match status" value="1"/>
</dbReference>
<evidence type="ECO:0000259" key="4">
    <source>
        <dbReference type="PROSITE" id="PS50056"/>
    </source>
</evidence>
<organism evidence="5 6">
    <name type="scientific">Periconia macrospinosa</name>
    <dbReference type="NCBI Taxonomy" id="97972"/>
    <lineage>
        <taxon>Eukaryota</taxon>
        <taxon>Fungi</taxon>
        <taxon>Dikarya</taxon>
        <taxon>Ascomycota</taxon>
        <taxon>Pezizomycotina</taxon>
        <taxon>Dothideomycetes</taxon>
        <taxon>Pleosporomycetidae</taxon>
        <taxon>Pleosporales</taxon>
        <taxon>Massarineae</taxon>
        <taxon>Periconiaceae</taxon>
        <taxon>Periconia</taxon>
    </lineage>
</organism>
<proteinExistence type="predicted"/>
<accession>A0A2V1DMK6</accession>
<dbReference type="InterPro" id="IPR029058">
    <property type="entry name" value="AB_hydrolase_fold"/>
</dbReference>
<evidence type="ECO:0000313" key="5">
    <source>
        <dbReference type="EMBL" id="PVH98489.1"/>
    </source>
</evidence>
<dbReference type="InterPro" id="IPR051029">
    <property type="entry name" value="mRNA_Capping_Enz/RNA_Phosphat"/>
</dbReference>
<keyword evidence="1" id="KW-0378">Hydrolase</keyword>
<dbReference type="InterPro" id="IPR000340">
    <property type="entry name" value="Dual-sp_phosphatase_cat-dom"/>
</dbReference>
<gene>
    <name evidence="5" type="ORF">DM02DRAFT_673349</name>
</gene>
<evidence type="ECO:0000256" key="1">
    <source>
        <dbReference type="ARBA" id="ARBA00022801"/>
    </source>
</evidence>
<dbReference type="GO" id="GO:0006370">
    <property type="term" value="P:7-methylguanosine mRNA capping"/>
    <property type="evidence" value="ECO:0007669"/>
    <property type="project" value="TreeGrafter"/>
</dbReference>
<feature type="region of interest" description="Disordered" evidence="3">
    <location>
        <begin position="674"/>
        <end position="693"/>
    </location>
</feature>
<dbReference type="SUPFAM" id="SSF52799">
    <property type="entry name" value="(Phosphotyrosine protein) phosphatases II"/>
    <property type="match status" value="1"/>
</dbReference>
<dbReference type="InterPro" id="IPR003595">
    <property type="entry name" value="Tyr_Pase_cat"/>
</dbReference>
<dbReference type="PROSITE" id="PS50056">
    <property type="entry name" value="TYR_PHOSPHATASE_2"/>
    <property type="match status" value="1"/>
</dbReference>
<sequence length="760" mass="82815">MEPHYSSPSPSAVHNGTFRFPQAIVRLLRNPFPGSIHPPQSHPDSDLTDLSIFHLINNCARLLLRLVNPFASHNLALHPLSVGMVKTAALCGIGSLAFWLWKNQRVPKGEKQAPADAASPAPDDALEAASTDPGLLKKYSTTREYTVPRTGFTYPGIRTFYRPHPQESKLPQKPEPVPLLVFIHGLGGSAAQFHSILISLSNNAPCLAIDLPGCGLSSFQPKAWEAYTTEALVQLLTVVIEAHRDQDRGQRVILVAHSMGCSLAAMLASSTSPYRGLLSAHVAGVVALCPQAEPPSADKVRQLKRVTSMPTAIFEMFRMWDRRGGPNSASVLRMTGEGADEDTKKLQMRFNRQSRTPVWMRMARGMLPDSSSGTPRGGLPGREVWAGIDVPLFLAAGECDHVTPVDNVRRIVHFLGRDTAAIEPPSTRASLPIAAAPFDPSTVDPQLDERKHQDSGVDANDLPDVAAHDAPIPASSTASTHESSTDIDSSSADASTALTDGTPESTAPQPCPRRLVVKTAIMPAPAAHSLIFSPSTARIISGLIGTFLSDHIDPRLSLAWQLQYLSTEGKWDVKNLRKWAAVKPVSEPIGNTFRALKTLREVDPSHSPKIFVREWAGKLRAVVDISHDAPVYDPKGLEDGGIPYHKFPTVSKQPPTKEEVERFIDLIDGIRASPSSPLPPPSPNQNQPSPSPQLIGVHCHYGFNRTGFFVVSYLIERRGFTVQDAIDEFEKKRPPGIRHQHFVDALFVRYSKGLGRAPTL</sequence>
<dbReference type="GO" id="GO:0004484">
    <property type="term" value="F:mRNA guanylyltransferase activity"/>
    <property type="evidence" value="ECO:0007669"/>
    <property type="project" value="TreeGrafter"/>
</dbReference>
<dbReference type="Gene3D" id="3.40.50.1820">
    <property type="entry name" value="alpha/beta hydrolase"/>
    <property type="match status" value="1"/>
</dbReference>
<feature type="domain" description="Tyrosine specific protein phosphatases" evidence="4">
    <location>
        <begin position="661"/>
        <end position="734"/>
    </location>
</feature>
<keyword evidence="2" id="KW-0904">Protein phosphatase</keyword>
<evidence type="ECO:0000256" key="3">
    <source>
        <dbReference type="SAM" id="MobiDB-lite"/>
    </source>
</evidence>
<keyword evidence="6" id="KW-1185">Reference proteome</keyword>
<feature type="compositionally biased region" description="Low complexity" evidence="3">
    <location>
        <begin position="474"/>
        <end position="500"/>
    </location>
</feature>
<dbReference type="EMBL" id="KZ805412">
    <property type="protein sequence ID" value="PVH98489.1"/>
    <property type="molecule type" value="Genomic_DNA"/>
</dbReference>